<keyword evidence="2" id="KW-0472">Membrane</keyword>
<evidence type="ECO:0000259" key="3">
    <source>
        <dbReference type="Pfam" id="PF26527"/>
    </source>
</evidence>
<evidence type="ECO:0000256" key="1">
    <source>
        <dbReference type="SAM" id="MobiDB-lite"/>
    </source>
</evidence>
<organism evidence="4 5">
    <name type="scientific">Nocardia cerradoensis</name>
    <dbReference type="NCBI Taxonomy" id="85688"/>
    <lineage>
        <taxon>Bacteria</taxon>
        <taxon>Bacillati</taxon>
        <taxon>Actinomycetota</taxon>
        <taxon>Actinomycetes</taxon>
        <taxon>Mycobacteriales</taxon>
        <taxon>Nocardiaceae</taxon>
        <taxon>Nocardia</taxon>
    </lineage>
</organism>
<dbReference type="Proteomes" id="UP000215506">
    <property type="component" value="Unassembled WGS sequence"/>
</dbReference>
<proteinExistence type="predicted"/>
<evidence type="ECO:0000313" key="5">
    <source>
        <dbReference type="Proteomes" id="UP000215506"/>
    </source>
</evidence>
<gene>
    <name evidence="4" type="ORF">B7C42_08233</name>
</gene>
<reference evidence="4 5" key="1">
    <citation type="submission" date="2017-07" db="EMBL/GenBank/DDBJ databases">
        <title>First draft Genome Sequence of Nocardia cerradoensis isolated from human infection.</title>
        <authorList>
            <person name="Carrasco G."/>
        </authorList>
    </citation>
    <scope>NUCLEOTIDE SEQUENCE [LARGE SCALE GENOMIC DNA]</scope>
    <source>
        <strain evidence="4 5">CNM20130759</strain>
    </source>
</reference>
<evidence type="ECO:0000313" key="4">
    <source>
        <dbReference type="EMBL" id="OXR39699.1"/>
    </source>
</evidence>
<keyword evidence="2" id="KW-0812">Transmembrane</keyword>
<keyword evidence="5" id="KW-1185">Reference proteome</keyword>
<feature type="domain" description="DUF8176" evidence="3">
    <location>
        <begin position="96"/>
        <end position="204"/>
    </location>
</feature>
<feature type="transmembrane region" description="Helical" evidence="2">
    <location>
        <begin position="41"/>
        <end position="64"/>
    </location>
</feature>
<sequence length="209" mass="21325">MPHNTSTEATFAPGDEWRWLEPRSPVGGQEHPRLGMPSARMWMVVGATVTVAALLVLIGALTVADHGGHTPVPAFTAAPPTSSASAVGGACAGLTGTTVTDREGDPATLAGVVASFENAYYRLRDADAALRVVAPEAGLAAGALAAGIASIPAGSTYCVAITPIAAGSANVHVVEQHPDRTRTDYLQVINTRPTNSGLLITNIQKQAGP</sequence>
<dbReference type="RefSeq" id="WP_143860645.1">
    <property type="nucleotide sequence ID" value="NZ_NGAF01000084.1"/>
</dbReference>
<dbReference type="Pfam" id="PF26527">
    <property type="entry name" value="DUF8176"/>
    <property type="match status" value="1"/>
</dbReference>
<accession>A0A231GSV1</accession>
<dbReference type="InterPro" id="IPR058489">
    <property type="entry name" value="DUF8176"/>
</dbReference>
<evidence type="ECO:0000256" key="2">
    <source>
        <dbReference type="SAM" id="Phobius"/>
    </source>
</evidence>
<dbReference type="AlphaFoldDB" id="A0A231GSV1"/>
<name>A0A231GSV1_9NOCA</name>
<dbReference type="EMBL" id="NGAF01000084">
    <property type="protein sequence ID" value="OXR39699.1"/>
    <property type="molecule type" value="Genomic_DNA"/>
</dbReference>
<comment type="caution">
    <text evidence="4">The sequence shown here is derived from an EMBL/GenBank/DDBJ whole genome shotgun (WGS) entry which is preliminary data.</text>
</comment>
<feature type="region of interest" description="Disordered" evidence="1">
    <location>
        <begin position="1"/>
        <end position="30"/>
    </location>
</feature>
<keyword evidence="2" id="KW-1133">Transmembrane helix</keyword>
<protein>
    <recommendedName>
        <fullName evidence="3">DUF8176 domain-containing protein</fullName>
    </recommendedName>
</protein>